<organism evidence="1">
    <name type="scientific">Anguilla anguilla</name>
    <name type="common">European freshwater eel</name>
    <name type="synonym">Muraena anguilla</name>
    <dbReference type="NCBI Taxonomy" id="7936"/>
    <lineage>
        <taxon>Eukaryota</taxon>
        <taxon>Metazoa</taxon>
        <taxon>Chordata</taxon>
        <taxon>Craniata</taxon>
        <taxon>Vertebrata</taxon>
        <taxon>Euteleostomi</taxon>
        <taxon>Actinopterygii</taxon>
        <taxon>Neopterygii</taxon>
        <taxon>Teleostei</taxon>
        <taxon>Anguilliformes</taxon>
        <taxon>Anguillidae</taxon>
        <taxon>Anguilla</taxon>
    </lineage>
</organism>
<name>A0A0E9TC44_ANGAN</name>
<dbReference type="AlphaFoldDB" id="A0A0E9TC44"/>
<sequence>MVVMSCLKQNFVFEFFQNIYLRILDQTKYSHLLNVLFSPSEQQTQPHILSLNVHFLLKE</sequence>
<evidence type="ECO:0000313" key="1">
    <source>
        <dbReference type="EMBL" id="JAH50470.1"/>
    </source>
</evidence>
<reference evidence="1" key="2">
    <citation type="journal article" date="2015" name="Fish Shellfish Immunol.">
        <title>Early steps in the European eel (Anguilla anguilla)-Vibrio vulnificus interaction in the gills: Role of the RtxA13 toxin.</title>
        <authorList>
            <person name="Callol A."/>
            <person name="Pajuelo D."/>
            <person name="Ebbesson L."/>
            <person name="Teles M."/>
            <person name="MacKenzie S."/>
            <person name="Amaro C."/>
        </authorList>
    </citation>
    <scope>NUCLEOTIDE SEQUENCE</scope>
</reference>
<protein>
    <submittedName>
        <fullName evidence="1">Uncharacterized protein</fullName>
    </submittedName>
</protein>
<proteinExistence type="predicted"/>
<reference evidence="1" key="1">
    <citation type="submission" date="2014-11" db="EMBL/GenBank/DDBJ databases">
        <authorList>
            <person name="Amaro Gonzalez C."/>
        </authorList>
    </citation>
    <scope>NUCLEOTIDE SEQUENCE</scope>
</reference>
<dbReference type="EMBL" id="GBXM01058107">
    <property type="protein sequence ID" value="JAH50470.1"/>
    <property type="molecule type" value="Transcribed_RNA"/>
</dbReference>
<accession>A0A0E9TC44</accession>